<dbReference type="OrthoDB" id="3269378at2759"/>
<dbReference type="HOGENOM" id="CLU_1078135_0_0_1"/>
<proteinExistence type="predicted"/>
<dbReference type="AlphaFoldDB" id="A0A0C3EXA6"/>
<gene>
    <name evidence="1" type="ORF">PILCRDRAFT_16137</name>
</gene>
<organism evidence="1 2">
    <name type="scientific">Piloderma croceum (strain F 1598)</name>
    <dbReference type="NCBI Taxonomy" id="765440"/>
    <lineage>
        <taxon>Eukaryota</taxon>
        <taxon>Fungi</taxon>
        <taxon>Dikarya</taxon>
        <taxon>Basidiomycota</taxon>
        <taxon>Agaricomycotina</taxon>
        <taxon>Agaricomycetes</taxon>
        <taxon>Agaricomycetidae</taxon>
        <taxon>Atheliales</taxon>
        <taxon>Atheliaceae</taxon>
        <taxon>Piloderma</taxon>
    </lineage>
</organism>
<reference evidence="1 2" key="1">
    <citation type="submission" date="2014-04" db="EMBL/GenBank/DDBJ databases">
        <authorList>
            <consortium name="DOE Joint Genome Institute"/>
            <person name="Kuo A."/>
            <person name="Tarkka M."/>
            <person name="Buscot F."/>
            <person name="Kohler A."/>
            <person name="Nagy L.G."/>
            <person name="Floudas D."/>
            <person name="Copeland A."/>
            <person name="Barry K.W."/>
            <person name="Cichocki N."/>
            <person name="Veneault-Fourrey C."/>
            <person name="LaButti K."/>
            <person name="Lindquist E.A."/>
            <person name="Lipzen A."/>
            <person name="Lundell T."/>
            <person name="Morin E."/>
            <person name="Murat C."/>
            <person name="Sun H."/>
            <person name="Tunlid A."/>
            <person name="Henrissat B."/>
            <person name="Grigoriev I.V."/>
            <person name="Hibbett D.S."/>
            <person name="Martin F."/>
            <person name="Nordberg H.P."/>
            <person name="Cantor M.N."/>
            <person name="Hua S.X."/>
        </authorList>
    </citation>
    <scope>NUCLEOTIDE SEQUENCE [LARGE SCALE GENOMIC DNA]</scope>
    <source>
        <strain evidence="1 2">F 1598</strain>
    </source>
</reference>
<evidence type="ECO:0000313" key="1">
    <source>
        <dbReference type="EMBL" id="KIM72406.1"/>
    </source>
</evidence>
<dbReference type="EMBL" id="KN833133">
    <property type="protein sequence ID" value="KIM72406.1"/>
    <property type="molecule type" value="Genomic_DNA"/>
</dbReference>
<evidence type="ECO:0000313" key="2">
    <source>
        <dbReference type="Proteomes" id="UP000054166"/>
    </source>
</evidence>
<dbReference type="Proteomes" id="UP000054166">
    <property type="component" value="Unassembled WGS sequence"/>
</dbReference>
<keyword evidence="2" id="KW-1185">Reference proteome</keyword>
<sequence>MDLISNDFSHLSVGDLHASYKPSTTHVLERISLERDVFTDDDHRPLDAKIVNGFSAFRKHNEEPDLSELLSRITMDKRLTTLTTDEAEELLDREPSIARILRNGWQVGSFKEVRQLEVLWPPQHRLSPKRRRRLSNEDIELTNKALKSAWRDNYHGANHKLLFANINRIPRTQKAYSNQIAIVQSSGTGKSRMVHEQANLVFTIPFNLRERGDSKGAYRCPVDLFTSDAENQTLPFPSLTMLSAIILLLGHIPPIHRH</sequence>
<accession>A0A0C3EXA6</accession>
<name>A0A0C3EXA6_PILCF</name>
<dbReference type="STRING" id="765440.A0A0C3EXA6"/>
<dbReference type="InParanoid" id="A0A0C3EXA6"/>
<protein>
    <submittedName>
        <fullName evidence="1">Uncharacterized protein</fullName>
    </submittedName>
</protein>
<reference evidence="2" key="2">
    <citation type="submission" date="2015-01" db="EMBL/GenBank/DDBJ databases">
        <title>Evolutionary Origins and Diversification of the Mycorrhizal Mutualists.</title>
        <authorList>
            <consortium name="DOE Joint Genome Institute"/>
            <consortium name="Mycorrhizal Genomics Consortium"/>
            <person name="Kohler A."/>
            <person name="Kuo A."/>
            <person name="Nagy L.G."/>
            <person name="Floudas D."/>
            <person name="Copeland A."/>
            <person name="Barry K.W."/>
            <person name="Cichocki N."/>
            <person name="Veneault-Fourrey C."/>
            <person name="LaButti K."/>
            <person name="Lindquist E.A."/>
            <person name="Lipzen A."/>
            <person name="Lundell T."/>
            <person name="Morin E."/>
            <person name="Murat C."/>
            <person name="Riley R."/>
            <person name="Ohm R."/>
            <person name="Sun H."/>
            <person name="Tunlid A."/>
            <person name="Henrissat B."/>
            <person name="Grigoriev I.V."/>
            <person name="Hibbett D.S."/>
            <person name="Martin F."/>
        </authorList>
    </citation>
    <scope>NUCLEOTIDE SEQUENCE [LARGE SCALE GENOMIC DNA]</scope>
    <source>
        <strain evidence="2">F 1598</strain>
    </source>
</reference>